<dbReference type="Pfam" id="PF23960">
    <property type="entry name" value="DUF7289"/>
    <property type="match status" value="1"/>
</dbReference>
<reference evidence="2" key="1">
    <citation type="journal article" date="2012" name="Appl. Environ. Microbiol.">
        <title>Identification of the haloarchaeal phasin (PhaP) that functions in polyhydroxyalkanoate accumulation and granule formation in Haloferax mediterranei.</title>
        <authorList>
            <person name="Cai S."/>
            <person name="Cai L."/>
            <person name="Liu H."/>
            <person name="Liu X."/>
            <person name="Han J."/>
            <person name="Zhou J."/>
            <person name="Xiang H."/>
        </authorList>
    </citation>
    <scope>NUCLEOTIDE SEQUENCE</scope>
    <source>
        <strain evidence="2">CGMCC 1.2087</strain>
    </source>
</reference>
<dbReference type="Proteomes" id="UP000027075">
    <property type="component" value="Plasmid HMPLAS1"/>
</dbReference>
<dbReference type="Proteomes" id="UP000006469">
    <property type="component" value="Plasmid pHM500"/>
</dbReference>
<evidence type="ECO:0008006" key="6">
    <source>
        <dbReference type="Google" id="ProtNLM"/>
    </source>
</evidence>
<name>I3RAX1_HALMT</name>
<evidence type="ECO:0000256" key="1">
    <source>
        <dbReference type="SAM" id="Phobius"/>
    </source>
</evidence>
<evidence type="ECO:0000313" key="4">
    <source>
        <dbReference type="Proteomes" id="UP000006469"/>
    </source>
</evidence>
<sequence>MTDDRAVSETMGFALIFGVVMLAIVLVSMTVYPAIADIEDHQRVSNVERGMESLADNVDDLVRNDAPSRSTRLRLTEGQFALGEPITVTVNGTDAGGDSFSETQTVRPLVYRSGEGTELVYVNGAVVRDDGDGVVMASEPRLLVSNRSVVLPIVNLQQGSGPSGVEGTMRVVTVRKDARVVVAENTPHDVDISITSPRAEAWRRTFEARDGVTCGPISGDTLTCSVNTERVYVTATDIDVAYR</sequence>
<keyword evidence="1" id="KW-0812">Transmembrane</keyword>
<feature type="transmembrane region" description="Helical" evidence="1">
    <location>
        <begin position="12"/>
        <end position="35"/>
    </location>
</feature>
<dbReference type="RefSeq" id="WP_014732802.1">
    <property type="nucleotide sequence ID" value="NC_017944.1"/>
</dbReference>
<dbReference type="AlphaFoldDB" id="I3RAX1"/>
<evidence type="ECO:0000313" key="5">
    <source>
        <dbReference type="Proteomes" id="UP000027075"/>
    </source>
</evidence>
<dbReference type="KEGG" id="hme:HFX_6258"/>
<geneLocation type="plasmid" evidence="3 5">
    <name>HMPLAS1</name>
</geneLocation>
<keyword evidence="1" id="KW-1133">Transmembrane helix</keyword>
<dbReference type="GeneID" id="40158073"/>
<keyword evidence="1" id="KW-0472">Membrane</keyword>
<reference evidence="3 5" key="3">
    <citation type="submission" date="2014-04" db="EMBL/GenBank/DDBJ databases">
        <title>Transcriptional profiles of Haloferax mediterranei on the basis of nitrogen availability.</title>
        <authorList>
            <person name="Bautista V."/>
        </authorList>
    </citation>
    <scope>NUCLEOTIDE SEQUENCE [LARGE SCALE GENOMIC DNA]</scope>
    <source>
        <strain evidence="3">ATCC 33500</strain>
        <strain evidence="5">ATCC 33500 / DSM 1411 / JCM 8866 / NBRC 14739 / NCIMB 2177 / R-4</strain>
        <plasmid evidence="3">HMPLAS1</plasmid>
        <plasmid evidence="5">Plasmid HMPLAS1</plasmid>
    </source>
</reference>
<dbReference type="EMBL" id="CP001871">
    <property type="protein sequence ID" value="AFK21381.1"/>
    <property type="molecule type" value="Genomic_DNA"/>
</dbReference>
<keyword evidence="2" id="KW-0614">Plasmid</keyword>
<evidence type="ECO:0000313" key="3">
    <source>
        <dbReference type="EMBL" id="AHZ24544.1"/>
    </source>
</evidence>
<accession>I3RAX1</accession>
<gene>
    <name evidence="2" type="ordered locus">HFX_6258</name>
    <name evidence="3" type="ORF">BM92_16690</name>
</gene>
<organism evidence="2 4">
    <name type="scientific">Haloferax mediterranei (strain ATCC 33500 / DSM 1411 / JCM 8866 / NBRC 14739 / NCIMB 2177 / R-4)</name>
    <name type="common">Halobacterium mediterranei</name>
    <dbReference type="NCBI Taxonomy" id="523841"/>
    <lineage>
        <taxon>Archaea</taxon>
        <taxon>Methanobacteriati</taxon>
        <taxon>Methanobacteriota</taxon>
        <taxon>Stenosarchaea group</taxon>
        <taxon>Halobacteria</taxon>
        <taxon>Halobacteriales</taxon>
        <taxon>Haloferacaceae</taxon>
        <taxon>Haloferax</taxon>
    </lineage>
</organism>
<dbReference type="HOGENOM" id="CLU_084673_1_0_2"/>
<dbReference type="EMBL" id="CP007554">
    <property type="protein sequence ID" value="AHZ24544.1"/>
    <property type="molecule type" value="Genomic_DNA"/>
</dbReference>
<reference evidence="2 4" key="2">
    <citation type="journal article" date="2012" name="J. Bacteriol.">
        <title>Complete genome sequence of the metabolically versatile halophilic archaeon Haloferax mediterranei, a poly(3-hydroxybutyrate-co-3-hydroxyvalerate) producer.</title>
        <authorList>
            <person name="Han J."/>
            <person name="Zhang F."/>
            <person name="Hou J."/>
            <person name="Liu X."/>
            <person name="Li M."/>
            <person name="Liu H."/>
            <person name="Cai L."/>
            <person name="Zhang B."/>
            <person name="Chen Y."/>
            <person name="Zhou J."/>
            <person name="Hu S."/>
            <person name="Xiang H."/>
        </authorList>
    </citation>
    <scope>NUCLEOTIDE SEQUENCE [LARGE SCALE GENOMIC DNA]</scope>
    <source>
        <strain evidence="4">ATCC 33500 / DSM 1411 / JCM 8866 / NBRC 14739 / NCIMB 2177 / R-4</strain>
        <strain evidence="2">CGMCC 1.2087</strain>
        <plasmid evidence="4">pHM500</plasmid>
    </source>
</reference>
<reference evidence="2" key="4">
    <citation type="submission" date="2014-05" db="EMBL/GenBank/DDBJ databases">
        <authorList>
            <person name="Wang L."/>
            <person name="Yang H."/>
            <person name="Xiang H."/>
        </authorList>
    </citation>
    <scope>NUCLEOTIDE SEQUENCE</scope>
    <source>
        <strain evidence="2">CGMCC 1.2087</strain>
        <plasmid evidence="2">pHM500</plasmid>
    </source>
</reference>
<evidence type="ECO:0000313" key="2">
    <source>
        <dbReference type="EMBL" id="AFK21381.1"/>
    </source>
</evidence>
<geneLocation type="plasmid" evidence="2 4">
    <name>pHM500</name>
</geneLocation>
<dbReference type="InterPro" id="IPR055713">
    <property type="entry name" value="DUF7289"/>
</dbReference>
<protein>
    <recommendedName>
        <fullName evidence="6">Type IV pilin</fullName>
    </recommendedName>
</protein>
<proteinExistence type="predicted"/>